<dbReference type="PANTHER" id="PTHR10494:SF5">
    <property type="entry name" value="NOGGIN"/>
    <property type="match status" value="1"/>
</dbReference>
<feature type="disulfide bond" evidence="10">
    <location>
        <begin position="167"/>
        <end position="218"/>
    </location>
</feature>
<dbReference type="InterPro" id="IPR008717">
    <property type="entry name" value="Noggin"/>
</dbReference>
<name>A0A3P8USL7_CYNSE</name>
<dbReference type="FunCoup" id="A0A3P8USL7">
    <property type="interactions" value="189"/>
</dbReference>
<evidence type="ECO:0000256" key="2">
    <source>
        <dbReference type="ARBA" id="ARBA00007480"/>
    </source>
</evidence>
<evidence type="ECO:0000256" key="8">
    <source>
        <dbReference type="ARBA" id="ARBA00023188"/>
    </source>
</evidence>
<keyword evidence="5 12" id="KW-0732">Signal</keyword>
<dbReference type="SUPFAM" id="SSF57501">
    <property type="entry name" value="Cystine-knot cytokines"/>
    <property type="match status" value="1"/>
</dbReference>
<comment type="similarity">
    <text evidence="2 9">Belongs to the noggin family.</text>
</comment>
<dbReference type="InterPro" id="IPR029034">
    <property type="entry name" value="Cystine-knot_cytokine"/>
</dbReference>
<keyword evidence="8 9" id="KW-0891">Chondrogenesis</keyword>
<evidence type="ECO:0000256" key="11">
    <source>
        <dbReference type="PIRSR" id="PIRSR008129-2"/>
    </source>
</evidence>
<keyword evidence="6 9" id="KW-0221">Differentiation</keyword>
<keyword evidence="14" id="KW-1185">Reference proteome</keyword>
<dbReference type="AlphaFoldDB" id="A0A3P8USL7"/>
<accession>A0A3P8USL7</accession>
<feature type="disulfide bond" evidence="10">
    <location>
        <begin position="173"/>
        <end position="220"/>
    </location>
</feature>
<keyword evidence="4 9" id="KW-0964">Secreted</keyword>
<evidence type="ECO:0000313" key="13">
    <source>
        <dbReference type="Ensembl" id="ENSCSEP00000003701.1"/>
    </source>
</evidence>
<organism evidence="13 14">
    <name type="scientific">Cynoglossus semilaevis</name>
    <name type="common">Tongue sole</name>
    <dbReference type="NCBI Taxonomy" id="244447"/>
    <lineage>
        <taxon>Eukaryota</taxon>
        <taxon>Metazoa</taxon>
        <taxon>Chordata</taxon>
        <taxon>Craniata</taxon>
        <taxon>Vertebrata</taxon>
        <taxon>Euteleostomi</taxon>
        <taxon>Actinopterygii</taxon>
        <taxon>Neopterygii</taxon>
        <taxon>Teleostei</taxon>
        <taxon>Neoteleostei</taxon>
        <taxon>Acanthomorphata</taxon>
        <taxon>Carangaria</taxon>
        <taxon>Pleuronectiformes</taxon>
        <taxon>Pleuronectoidei</taxon>
        <taxon>Cynoglossidae</taxon>
        <taxon>Cynoglossinae</taxon>
        <taxon>Cynoglossus</taxon>
    </lineage>
</organism>
<evidence type="ECO:0000256" key="10">
    <source>
        <dbReference type="PIRSR" id="PIRSR008129-1"/>
    </source>
</evidence>
<dbReference type="GeneTree" id="ENSGT00390000006009"/>
<feature type="disulfide bond" evidence="10">
    <location>
        <begin position="196"/>
        <end position="205"/>
    </location>
</feature>
<dbReference type="PANTHER" id="PTHR10494">
    <property type="entry name" value="BONE MORPHOGENETIC PROTEIN INHIBITOR, NOGGIN"/>
    <property type="match status" value="1"/>
</dbReference>
<dbReference type="STRING" id="244447.ENSCSEP00000003701"/>
<evidence type="ECO:0000256" key="6">
    <source>
        <dbReference type="ARBA" id="ARBA00022782"/>
    </source>
</evidence>
<feature type="glycosylation site" description="N-linked (GlcNAc...) asparagine" evidence="11">
    <location>
        <position position="61"/>
    </location>
</feature>
<dbReference type="Pfam" id="PF05806">
    <property type="entry name" value="Noggin"/>
    <property type="match status" value="1"/>
</dbReference>
<dbReference type="GO" id="GO:0051216">
    <property type="term" value="P:cartilage development"/>
    <property type="evidence" value="ECO:0007669"/>
    <property type="project" value="UniProtKB-UniRule"/>
</dbReference>
<proteinExistence type="inferred from homology"/>
<evidence type="ECO:0000256" key="7">
    <source>
        <dbReference type="ARBA" id="ARBA00023157"/>
    </source>
</evidence>
<dbReference type="Gene3D" id="2.10.90.10">
    <property type="entry name" value="Cystine-knot cytokines"/>
    <property type="match status" value="1"/>
</dbReference>
<dbReference type="GO" id="GO:0009953">
    <property type="term" value="P:dorsal/ventral pattern formation"/>
    <property type="evidence" value="ECO:0007669"/>
    <property type="project" value="TreeGrafter"/>
</dbReference>
<protein>
    <recommendedName>
        <fullName evidence="9">Noggin</fullName>
    </recommendedName>
</protein>
<dbReference type="GO" id="GO:0030514">
    <property type="term" value="P:negative regulation of BMP signaling pathway"/>
    <property type="evidence" value="ECO:0007669"/>
    <property type="project" value="InterPro"/>
</dbReference>
<dbReference type="GO" id="GO:0005615">
    <property type="term" value="C:extracellular space"/>
    <property type="evidence" value="ECO:0007669"/>
    <property type="project" value="TreeGrafter"/>
</dbReference>
<dbReference type="GO" id="GO:0045596">
    <property type="term" value="P:negative regulation of cell differentiation"/>
    <property type="evidence" value="ECO:0007669"/>
    <property type="project" value="InterPro"/>
</dbReference>
<evidence type="ECO:0000256" key="4">
    <source>
        <dbReference type="ARBA" id="ARBA00022525"/>
    </source>
</evidence>
<reference evidence="13" key="3">
    <citation type="submission" date="2025-09" db="UniProtKB">
        <authorList>
            <consortium name="Ensembl"/>
        </authorList>
    </citation>
    <scope>IDENTIFICATION</scope>
</reference>
<evidence type="ECO:0000256" key="5">
    <source>
        <dbReference type="ARBA" id="ARBA00022729"/>
    </source>
</evidence>
<dbReference type="GO" id="GO:0001649">
    <property type="term" value="P:osteoblast differentiation"/>
    <property type="evidence" value="ECO:0007669"/>
    <property type="project" value="TreeGrafter"/>
</dbReference>
<evidence type="ECO:0000256" key="3">
    <source>
        <dbReference type="ARBA" id="ARBA00022473"/>
    </source>
</evidence>
<evidence type="ECO:0000256" key="9">
    <source>
        <dbReference type="PIRNR" id="PIRNR008129"/>
    </source>
</evidence>
<dbReference type="Ensembl" id="ENSCSET00000003751.1">
    <property type="protein sequence ID" value="ENSCSEP00000003701.1"/>
    <property type="gene ID" value="ENSCSEG00000002422.1"/>
</dbReference>
<dbReference type="Proteomes" id="UP000265120">
    <property type="component" value="Chromosome 8"/>
</dbReference>
<evidence type="ECO:0000256" key="12">
    <source>
        <dbReference type="SAM" id="SignalP"/>
    </source>
</evidence>
<reference evidence="13 14" key="1">
    <citation type="journal article" date="2014" name="Nat. Genet.">
        <title>Whole-genome sequence of a flatfish provides insights into ZW sex chromosome evolution and adaptation to a benthic lifestyle.</title>
        <authorList>
            <person name="Chen S."/>
            <person name="Zhang G."/>
            <person name="Shao C."/>
            <person name="Huang Q."/>
            <person name="Liu G."/>
            <person name="Zhang P."/>
            <person name="Song W."/>
            <person name="An N."/>
            <person name="Chalopin D."/>
            <person name="Volff J.N."/>
            <person name="Hong Y."/>
            <person name="Li Q."/>
            <person name="Sha Z."/>
            <person name="Zhou H."/>
            <person name="Xie M."/>
            <person name="Yu Q."/>
            <person name="Liu Y."/>
            <person name="Xiang H."/>
            <person name="Wang N."/>
            <person name="Wu K."/>
            <person name="Yang C."/>
            <person name="Zhou Q."/>
            <person name="Liao X."/>
            <person name="Yang L."/>
            <person name="Hu Q."/>
            <person name="Zhang J."/>
            <person name="Meng L."/>
            <person name="Jin L."/>
            <person name="Tian Y."/>
            <person name="Lian J."/>
            <person name="Yang J."/>
            <person name="Miao G."/>
            <person name="Liu S."/>
            <person name="Liang Z."/>
            <person name="Yan F."/>
            <person name="Li Y."/>
            <person name="Sun B."/>
            <person name="Zhang H."/>
            <person name="Zhang J."/>
            <person name="Zhu Y."/>
            <person name="Du M."/>
            <person name="Zhao Y."/>
            <person name="Schartl M."/>
            <person name="Tang Q."/>
            <person name="Wang J."/>
        </authorList>
    </citation>
    <scope>NUCLEOTIDE SEQUENCE</scope>
</reference>
<feature type="chain" id="PRO_5017943941" description="Noggin" evidence="12">
    <location>
        <begin position="27"/>
        <end position="224"/>
    </location>
</feature>
<dbReference type="OMA" id="LWSHTFC"/>
<sequence length="224" mass="25920">MDSPCCWLTVLVLLFCLGVRIEQGACQHFYLLRPIPSDSLPVLELKEDPDPQLDPKEKDLNETELRSILGNHFDPLYMSVSAPEDRPAGGEDAPWSDAELRQKLTAMPKEIRAMEFELHPWKKQKPSRKLRRKLQLWLWSYALCPVVHAWTDLGIRFWPRYVRVGSCSTKRSCSVPEGMMCKPAKSMHVTVLRWRCLNRRGALRCIWIPVQYPIISECKCSCPN</sequence>
<feature type="disulfide bond" evidence="10">
    <location>
        <begin position="144"/>
        <end position="181"/>
    </location>
</feature>
<comment type="subcellular location">
    <subcellularLocation>
        <location evidence="1 9">Secreted</location>
    </subcellularLocation>
</comment>
<evidence type="ECO:0000313" key="14">
    <source>
        <dbReference type="Proteomes" id="UP000265120"/>
    </source>
</evidence>
<keyword evidence="7 10" id="KW-1015">Disulfide bond</keyword>
<dbReference type="PIRSF" id="PIRSF008129">
    <property type="entry name" value="Noggin"/>
    <property type="match status" value="1"/>
</dbReference>
<evidence type="ECO:0000256" key="1">
    <source>
        <dbReference type="ARBA" id="ARBA00004613"/>
    </source>
</evidence>
<feature type="signal peptide" evidence="12">
    <location>
        <begin position="1"/>
        <end position="26"/>
    </location>
</feature>
<comment type="subunit">
    <text evidence="9">Homodimer.</text>
</comment>
<dbReference type="InParanoid" id="A0A3P8USL7"/>
<dbReference type="Gene3D" id="1.10.287.520">
    <property type="entry name" value="Helix hairpin bin"/>
    <property type="match status" value="1"/>
</dbReference>
<reference evidence="13" key="2">
    <citation type="submission" date="2025-08" db="UniProtKB">
        <authorList>
            <consortium name="Ensembl"/>
        </authorList>
    </citation>
    <scope>IDENTIFICATION</scope>
</reference>
<keyword evidence="3 9" id="KW-0217">Developmental protein</keyword>